<name>A0A6C0KI69_9ZZZZ</name>
<reference evidence="2" key="1">
    <citation type="journal article" date="2020" name="Nature">
        <title>Giant virus diversity and host interactions through global metagenomics.</title>
        <authorList>
            <person name="Schulz F."/>
            <person name="Roux S."/>
            <person name="Paez-Espino D."/>
            <person name="Jungbluth S."/>
            <person name="Walsh D.A."/>
            <person name="Denef V.J."/>
            <person name="McMahon K.D."/>
            <person name="Konstantinidis K.T."/>
            <person name="Eloe-Fadrosh E.A."/>
            <person name="Kyrpides N.C."/>
            <person name="Woyke T."/>
        </authorList>
    </citation>
    <scope>NUCLEOTIDE SEQUENCE</scope>
    <source>
        <strain evidence="2">GVMAG-S-3300012000-57</strain>
    </source>
</reference>
<evidence type="ECO:0000313" key="2">
    <source>
        <dbReference type="EMBL" id="QHU17329.1"/>
    </source>
</evidence>
<organism evidence="2">
    <name type="scientific">viral metagenome</name>
    <dbReference type="NCBI Taxonomy" id="1070528"/>
    <lineage>
        <taxon>unclassified sequences</taxon>
        <taxon>metagenomes</taxon>
        <taxon>organismal metagenomes</taxon>
    </lineage>
</organism>
<dbReference type="AlphaFoldDB" id="A0A6C0KI69"/>
<feature type="compositionally biased region" description="Basic residues" evidence="1">
    <location>
        <begin position="219"/>
        <end position="248"/>
    </location>
</feature>
<protein>
    <submittedName>
        <fullName evidence="2">Uncharacterized protein</fullName>
    </submittedName>
</protein>
<evidence type="ECO:0000256" key="1">
    <source>
        <dbReference type="SAM" id="MobiDB-lite"/>
    </source>
</evidence>
<accession>A0A6C0KI69</accession>
<feature type="region of interest" description="Disordered" evidence="1">
    <location>
        <begin position="171"/>
        <end position="248"/>
    </location>
</feature>
<feature type="compositionally biased region" description="Basic and acidic residues" evidence="1">
    <location>
        <begin position="171"/>
        <end position="184"/>
    </location>
</feature>
<sequence length="248" mass="28849">MSERGDFFKTLLKQIPYGTKIVVQFTKSPENYGCYAVGTLHKEGDEIYIQNQKLYLENDATRDDKTTYQQQLTLNVLEQNSGLKFGTNIRYENIKNIYTDEIRSEDQKNNILNNFPSTEHHIASHWLPDNNAIYIHGKNLSLITENITASKKGPTARVTDGDKILESREKYTFQRADTENKPFEEEAYSNFSYKKRRSDEGHNTTNKRRKEEKIPNNRGGKKSKKSKTQRKNKKSNKSKKIKINTSKK</sequence>
<dbReference type="EMBL" id="MN740901">
    <property type="protein sequence ID" value="QHU17329.1"/>
    <property type="molecule type" value="Genomic_DNA"/>
</dbReference>
<proteinExistence type="predicted"/>